<dbReference type="GO" id="GO:0031048">
    <property type="term" value="P:regulatory ncRNA-mediated heterochromatin formation"/>
    <property type="evidence" value="ECO:0007669"/>
    <property type="project" value="TreeGrafter"/>
</dbReference>
<dbReference type="GO" id="GO:0008270">
    <property type="term" value="F:zinc ion binding"/>
    <property type="evidence" value="ECO:0007669"/>
    <property type="project" value="UniProtKB-KW"/>
</dbReference>
<dbReference type="InterPro" id="IPR047187">
    <property type="entry name" value="SF1_C_Upf1"/>
</dbReference>
<dbReference type="CDD" id="cd17936">
    <property type="entry name" value="EEXXEc_NFX1"/>
    <property type="match status" value="1"/>
</dbReference>
<dbReference type="Pfam" id="PF13086">
    <property type="entry name" value="AAA_11"/>
    <property type="match status" value="2"/>
</dbReference>
<reference evidence="7" key="1">
    <citation type="submission" date="2021-10" db="EMBL/GenBank/DDBJ databases">
        <title>Tropical sea cucumber genome reveals ecological adaptation and Cuvierian tubules defense mechanism.</title>
        <authorList>
            <person name="Chen T."/>
        </authorList>
    </citation>
    <scope>NUCLEOTIDE SEQUENCE</scope>
    <source>
        <strain evidence="7">Nanhai2018</strain>
        <tissue evidence="7">Muscle</tissue>
    </source>
</reference>
<dbReference type="InterPro" id="IPR045055">
    <property type="entry name" value="DNA2/NAM7-like"/>
</dbReference>
<dbReference type="OrthoDB" id="2423195at2759"/>
<protein>
    <submittedName>
        <fullName evidence="7">NFX1-type zinc finger-containing protein 1</fullName>
    </submittedName>
</protein>
<keyword evidence="3" id="KW-0863">Zinc-finger</keyword>
<dbReference type="InterPro" id="IPR041677">
    <property type="entry name" value="DNA2/NAM7_AAA_11"/>
</dbReference>
<dbReference type="Gene3D" id="3.40.50.300">
    <property type="entry name" value="P-loop containing nucleotide triphosphate hydrolases"/>
    <property type="match status" value="3"/>
</dbReference>
<dbReference type="InterPro" id="IPR000967">
    <property type="entry name" value="Znf_NFX1"/>
</dbReference>
<evidence type="ECO:0000256" key="2">
    <source>
        <dbReference type="ARBA" id="ARBA00022737"/>
    </source>
</evidence>
<organism evidence="7 8">
    <name type="scientific">Holothuria leucospilota</name>
    <name type="common">Black long sea cucumber</name>
    <name type="synonym">Mertensiothuria leucospilota</name>
    <dbReference type="NCBI Taxonomy" id="206669"/>
    <lineage>
        <taxon>Eukaryota</taxon>
        <taxon>Metazoa</taxon>
        <taxon>Echinodermata</taxon>
        <taxon>Eleutherozoa</taxon>
        <taxon>Echinozoa</taxon>
        <taxon>Holothuroidea</taxon>
        <taxon>Aspidochirotacea</taxon>
        <taxon>Aspidochirotida</taxon>
        <taxon>Holothuriidae</taxon>
        <taxon>Holothuria</taxon>
    </lineage>
</organism>
<dbReference type="InterPro" id="IPR057373">
    <property type="entry name" value="ZNFX1"/>
</dbReference>
<dbReference type="EMBL" id="JAIZAY010000005">
    <property type="protein sequence ID" value="KAJ8042125.1"/>
    <property type="molecule type" value="Genomic_DNA"/>
</dbReference>
<dbReference type="GO" id="GO:0031380">
    <property type="term" value="C:nuclear RNA-directed RNA polymerase complex"/>
    <property type="evidence" value="ECO:0007669"/>
    <property type="project" value="TreeGrafter"/>
</dbReference>
<keyword evidence="1" id="KW-0479">Metal-binding</keyword>
<keyword evidence="4" id="KW-0862">Zinc</keyword>
<dbReference type="SUPFAM" id="SSF52540">
    <property type="entry name" value="P-loop containing nucleoside triphosphate hydrolases"/>
    <property type="match status" value="1"/>
</dbReference>
<dbReference type="PANTHER" id="PTHR10887:SF341">
    <property type="entry name" value="NFX1-TYPE ZINC FINGER-CONTAINING PROTEIN 1"/>
    <property type="match status" value="1"/>
</dbReference>
<keyword evidence="8" id="KW-1185">Reference proteome</keyword>
<dbReference type="SMART" id="SM00438">
    <property type="entry name" value="ZnF_NFX"/>
    <property type="match status" value="2"/>
</dbReference>
<dbReference type="PANTHER" id="PTHR10887">
    <property type="entry name" value="DNA2/NAM7 HELICASE FAMILY"/>
    <property type="match status" value="1"/>
</dbReference>
<evidence type="ECO:0000259" key="6">
    <source>
        <dbReference type="SMART" id="SM00438"/>
    </source>
</evidence>
<evidence type="ECO:0000256" key="1">
    <source>
        <dbReference type="ARBA" id="ARBA00022723"/>
    </source>
</evidence>
<dbReference type="Pfam" id="PF25396">
    <property type="entry name" value="ZNFX1"/>
    <property type="match status" value="1"/>
</dbReference>
<proteinExistence type="predicted"/>
<keyword evidence="5" id="KW-0732">Signal</keyword>
<evidence type="ECO:0000256" key="4">
    <source>
        <dbReference type="ARBA" id="ARBA00022833"/>
    </source>
</evidence>
<evidence type="ECO:0000256" key="3">
    <source>
        <dbReference type="ARBA" id="ARBA00022771"/>
    </source>
</evidence>
<feature type="domain" description="NF-X1-type" evidence="6">
    <location>
        <begin position="1205"/>
        <end position="1222"/>
    </location>
</feature>
<dbReference type="CDD" id="cd18808">
    <property type="entry name" value="SF1_C_Upf1"/>
    <property type="match status" value="1"/>
</dbReference>
<dbReference type="FunFam" id="3.40.50.300:FF:000742">
    <property type="entry name" value="NFX1-type zinc finger-containing protein 1"/>
    <property type="match status" value="1"/>
</dbReference>
<keyword evidence="2" id="KW-0677">Repeat</keyword>
<sequence length="1322" mass="153082">MIGWLVLLLRGMFQQVPESITSVEVSVIVIKRILQDFERGGAKISPLVDTALNDLLHSQSTHPQENQQFMTCKKDASGILRDEAPDDFRKLSILPTSVELQSDYKPFLRTNIVNGCYDNVHHYLDVHFRLLREDFVQPLREGIAEYVAKINQRGDAENKRFQNLRLYDDVQAIDITPSQDGFVYDLQFAINNNLKRVRWELSKRLIYGSLVCLSRDDFKTFIFGYVAKRDIRELSKGRVAVTINISDEESRDLFSFPFKMAESSSYFEAYRHVLRSLQTIDQENFPLKQYLISVPNDVSLPKYIGEKPDLKFTLCCNRIGQINKESEKMWRPSTTQPVEVVEKQVQVSMEKTWPGADELGFDDSQMKAFKAALREEICLIQGPPGTGKTYVGLKIVETLLKNKSHWGNKPLLVVCYTNHALDQFLEGILQISRTRVVRIGGRSSSDEINKVNLSYVTKEISCKDPDLRGQYRVLRDNLKKCARNVESCKYFIATARKKILKYRLLLPSMSGLHLQSLARYQGRYPEIDVLIQWLCIVDENGQLKDRPLEQFNQRRQCDMYHFHNQQEFIENADNRAFRFDYDDDEFDRLPLDDEDELIRDIFDNHHTAENENIAVEIPANYINQQGELIPQPQREQIEELIESTLWEPDIMTQEEAHAIIDICRLDVRHRWRLYRFWVQLFIEETQRQLRKETEQFRTQKETFDAFRLREQVAALQGVSVIGVTTTGAAKHQQLLRHVGPPIVIIEEAAEVLEAHVITSLTSDCQHLILIGDHQQLRPNPTVYELCKHYKLDVSLFERLIRNGMPYQRLKWQHRMRPEISHLLKVHEGFYPDLSDHLSVKNYEGVRGIEKNVFFLDHDYQEQGNDESKTHSNLHEAAFLISLCNYLLQQGYTSKQITILTAYRGQMWNIKDLRKGKGLEEVRVCPIDNFQGEENDIILVSFVRSNEEGKIGFLKVPNRVCMNLSRAKKGLYCVGNFTLMSKCSNLWKVIVKDLQKRESIGRNLKLLCRNHQNIYTEVSHADDFAKVSDGGCSEPCNARLNCGHTCQKKCHPEDKEHRDIRCMKPCVKKCKAQIHKCRKYCYQKCKEPCTENTKKVLPCSHEQLAECYLLPKEVKCMSKCEKKLPCNHQCQRLCYERCTEKCGVKLTKIFQPCGHQLEVPCFQTECSQACETLLKCNHSCSGTCGQCRNDRFHVKCEKRCTRILVCGHVCESKCSSTCPPCKKPCKNRCKHNECIRPCGEMCIPCIEPCPWECRHLRCKTKCGDACDRKPCDRTCRKKLKCGHSCIGLCGEPCPLLCRRCNKDEVTMILFGNEDEPGAKVYIP</sequence>
<feature type="chain" id="PRO_5040121263" evidence="5">
    <location>
        <begin position="20"/>
        <end position="1322"/>
    </location>
</feature>
<feature type="domain" description="NF-X1-type" evidence="6">
    <location>
        <begin position="1041"/>
        <end position="1063"/>
    </location>
</feature>
<dbReference type="InterPro" id="IPR041679">
    <property type="entry name" value="DNA2/NAM7-like_C"/>
</dbReference>
<accession>A0A9Q1CCF6</accession>
<gene>
    <name evidence="7" type="ORF">HOLleu_13114</name>
</gene>
<dbReference type="Pfam" id="PF13087">
    <property type="entry name" value="AAA_12"/>
    <property type="match status" value="1"/>
</dbReference>
<dbReference type="Proteomes" id="UP001152320">
    <property type="component" value="Chromosome 5"/>
</dbReference>
<dbReference type="GO" id="GO:0004386">
    <property type="term" value="F:helicase activity"/>
    <property type="evidence" value="ECO:0007669"/>
    <property type="project" value="InterPro"/>
</dbReference>
<evidence type="ECO:0000313" key="7">
    <source>
        <dbReference type="EMBL" id="KAJ8042125.1"/>
    </source>
</evidence>
<evidence type="ECO:0000313" key="8">
    <source>
        <dbReference type="Proteomes" id="UP001152320"/>
    </source>
</evidence>
<name>A0A9Q1CCF6_HOLLE</name>
<feature type="signal peptide" evidence="5">
    <location>
        <begin position="1"/>
        <end position="19"/>
    </location>
</feature>
<comment type="caution">
    <text evidence="7">The sequence shown here is derived from an EMBL/GenBank/DDBJ whole genome shotgun (WGS) entry which is preliminary data.</text>
</comment>
<dbReference type="InterPro" id="IPR027417">
    <property type="entry name" value="P-loop_NTPase"/>
</dbReference>
<evidence type="ECO:0000256" key="5">
    <source>
        <dbReference type="SAM" id="SignalP"/>
    </source>
</evidence>